<reference evidence="2" key="1">
    <citation type="submission" date="2023-10" db="EMBL/GenBank/DDBJ databases">
        <title>Genome assemblies of two species of porcelain crab, Petrolisthes cinctipes and Petrolisthes manimaculis (Anomura: Porcellanidae).</title>
        <authorList>
            <person name="Angst P."/>
        </authorList>
    </citation>
    <scope>NUCLEOTIDE SEQUENCE</scope>
    <source>
        <strain evidence="2">PB745_01</strain>
        <tissue evidence="2">Gill</tissue>
    </source>
</reference>
<dbReference type="SUPFAM" id="SSF57850">
    <property type="entry name" value="RING/U-box"/>
    <property type="match status" value="1"/>
</dbReference>
<proteinExistence type="predicted"/>
<feature type="coiled-coil region" evidence="1">
    <location>
        <begin position="1034"/>
        <end position="1061"/>
    </location>
</feature>
<dbReference type="Gene3D" id="1.20.120.1750">
    <property type="match status" value="1"/>
</dbReference>
<keyword evidence="3" id="KW-1185">Reference proteome</keyword>
<dbReference type="Proteomes" id="UP001286313">
    <property type="component" value="Unassembled WGS sequence"/>
</dbReference>
<sequence length="1527" mass="174589">MIVWRSRELEEWYPTNFRSLGVILKMSIFKKMKKEWNRIPKSQTSSSAIGINVYKESDYYKTYLIKINENFGIGITVFKEEKDATLITSNEETKVVFIAVDTTASMGGVIMDVSKQISTILKLSSNLLPVKIILALYADYESDTSDEILIRNIHFIHVCCQEEANKALLDFWNCHVVAAGGGDIPEMNLTLMATIIQYYRGIIETEYDKHGFQVVGTDITCPVVTGGVNCTIIQISDAENRDPVAHPDMYSSLESGLEAACLQKVFPSFSKWRDIDGWCRENNVPYIRIHMGHIHMISFDRKAFQLGPNCSLFFASTKNQANVRLGSFIIALMTCLLDMTSLEVITEHKEDFRIPLLEDQHQYQQDYVTEYGSGKNKLEALSLMAMEEIWRKNIGHVPEYSRGKVMIETLAMEETKKEYYFNLCMETARSDFFSVMISNPVFAEVITAFKTVWSHKQVQEFNNCMSERLNISSKEERESYKSWQEKGKTLAVSVSSLINQLVFTPMEEEAQCEIVRLGDENARDQKDALVSDFNMQHPKFVGTLYKFIKGLNVEKTTKQALKSELLQYIPSKESNIITFAPVIDLSALPDKIITEAEDENNETCNLDALELRGILSLYNSKLFLKDLSLISFAMMCVISSRQGECSQHVGDMGEKYLASLKKKRVNWLKDVYNPGKIKPEACGALYSMVIRPFWELHADKINVRDNLLTKNCWKYMNIMAVMHLGVYNNVKLPVLEVKKTLECHHFTVLPSVLLVSENVKDRHFVVCKVCGSYTFRGATLMDVCVVCKYNEHLVFKCTITRKVVSDSKKLASSNCVYESNVRGDFNGEMCCKKNCLPENGAVVEDLKKQRVSFLVCGKCSHTYAISGEKDLKRKAVCFVCTFIDTLKKKFKNEQDLKCFLGDMSNPTSMVIQMGIETACEQGSSHLADKDTFRKWMNKTMEARQTSPLKAESVDLMEQKHLENTLRKSCGMQIVTEKKEQKKIYQQDVTQYPQRQRDVAMRISKREKKMSKANKRKEYKAHLKTLPYNEWIVHIKKRQKNREKKRESIAAMKKQLKEVLHRFSYEDLLRKVRDTFTHTCPKCKMSVVYSSESMWEGCLVCDGVVDPVTSNFFQQVQKPLSEVVPLDVLNTLVLTRVGVKLTGESWKDLKNVSSISQFFKFIEILSLEGGIEKMQLDNQADDEQRKLEKVTFCGKPFNHSLIYNHCLVLKKALEGKDLTSKEINEMKGVCLVCGDNAHYMYSLHKEGNCSGMICRLCATRYYWSIIKEASSSSTKKLSGWLSCMFCRQFCDNMRNIWIWIGVKHNIVNAIEDITSEESTYFRGILYALSEGRFRKLSQEFEGSPDTIYNICQKCLQLKPVPKNQLALPMPCGAPEPMEDVAIKFECDDCSLSFTTDVYPDNTIEAALFKLQRANSTNTGPESVSSQELVRQCPVCKHDIVKSEGCMAMHCLVQNCRAAFCFICGCECNDTYTHLQDLHNVSYFGDLDEEDYPVLQLKRVSTASGSQYLYVFDTNKYYFDTEDLVLTAC</sequence>
<keyword evidence="1" id="KW-0175">Coiled coil</keyword>
<protein>
    <submittedName>
        <fullName evidence="2">Uncharacterized protein</fullName>
    </submittedName>
</protein>
<dbReference type="EMBL" id="JAWQEG010001964">
    <property type="protein sequence ID" value="KAK3875452.1"/>
    <property type="molecule type" value="Genomic_DNA"/>
</dbReference>
<evidence type="ECO:0000256" key="1">
    <source>
        <dbReference type="SAM" id="Coils"/>
    </source>
</evidence>
<organism evidence="2 3">
    <name type="scientific">Petrolisthes cinctipes</name>
    <name type="common">Flat porcelain crab</name>
    <dbReference type="NCBI Taxonomy" id="88211"/>
    <lineage>
        <taxon>Eukaryota</taxon>
        <taxon>Metazoa</taxon>
        <taxon>Ecdysozoa</taxon>
        <taxon>Arthropoda</taxon>
        <taxon>Crustacea</taxon>
        <taxon>Multicrustacea</taxon>
        <taxon>Malacostraca</taxon>
        <taxon>Eumalacostraca</taxon>
        <taxon>Eucarida</taxon>
        <taxon>Decapoda</taxon>
        <taxon>Pleocyemata</taxon>
        <taxon>Anomura</taxon>
        <taxon>Galatheoidea</taxon>
        <taxon>Porcellanidae</taxon>
        <taxon>Petrolisthes</taxon>
    </lineage>
</organism>
<name>A0AAE1KL87_PETCI</name>
<evidence type="ECO:0000313" key="2">
    <source>
        <dbReference type="EMBL" id="KAK3875452.1"/>
    </source>
</evidence>
<evidence type="ECO:0000313" key="3">
    <source>
        <dbReference type="Proteomes" id="UP001286313"/>
    </source>
</evidence>
<comment type="caution">
    <text evidence="2">The sequence shown here is derived from an EMBL/GenBank/DDBJ whole genome shotgun (WGS) entry which is preliminary data.</text>
</comment>
<dbReference type="CDD" id="cd20336">
    <property type="entry name" value="Rcat_RBR"/>
    <property type="match status" value="1"/>
</dbReference>
<gene>
    <name evidence="2" type="ORF">Pcinc_019664</name>
</gene>
<accession>A0AAE1KL87</accession>